<protein>
    <submittedName>
        <fullName evidence="2">Fragment of 50S ribosomal subunit protein L25 (C-terminal part)</fullName>
    </submittedName>
</protein>
<dbReference type="InterPro" id="IPR011035">
    <property type="entry name" value="Ribosomal_bL25/Gln-tRNA_synth"/>
</dbReference>
<dbReference type="InterPro" id="IPR020057">
    <property type="entry name" value="Ribosomal_bL25_b-dom"/>
</dbReference>
<dbReference type="Gene3D" id="2.170.120.20">
    <property type="entry name" value="Ribosomal protein L25, beta domain"/>
    <property type="match status" value="1"/>
</dbReference>
<dbReference type="AlphaFoldDB" id="A0A2U3K5V3"/>
<dbReference type="Proteomes" id="UP000238916">
    <property type="component" value="Unassembled WGS sequence"/>
</dbReference>
<gene>
    <name evidence="2" type="primary">rplY_b</name>
    <name evidence="2" type="ORF">SBF1_1450001</name>
</gene>
<dbReference type="GO" id="GO:0006412">
    <property type="term" value="P:translation"/>
    <property type="evidence" value="ECO:0007669"/>
    <property type="project" value="InterPro"/>
</dbReference>
<name>A0A2U3K5V3_9FIRM</name>
<proteinExistence type="predicted"/>
<dbReference type="EMBL" id="OMOF01000052">
    <property type="protein sequence ID" value="SPF35023.1"/>
    <property type="molecule type" value="Genomic_DNA"/>
</dbReference>
<reference evidence="3" key="1">
    <citation type="submission" date="2018-02" db="EMBL/GenBank/DDBJ databases">
        <authorList>
            <person name="Hausmann B."/>
        </authorList>
    </citation>
    <scope>NUCLEOTIDE SEQUENCE [LARGE SCALE GENOMIC DNA]</scope>
    <source>
        <strain evidence="3">Peat soil MAG SbF1</strain>
    </source>
</reference>
<dbReference type="Pfam" id="PF14693">
    <property type="entry name" value="Ribosomal_TL5_C"/>
    <property type="match status" value="1"/>
</dbReference>
<dbReference type="SUPFAM" id="SSF50715">
    <property type="entry name" value="Ribosomal protein L25-like"/>
    <property type="match status" value="1"/>
</dbReference>
<evidence type="ECO:0000313" key="3">
    <source>
        <dbReference type="Proteomes" id="UP000238916"/>
    </source>
</evidence>
<dbReference type="InterPro" id="IPR037121">
    <property type="entry name" value="Ribosomal_bL25_C"/>
</dbReference>
<evidence type="ECO:0000259" key="1">
    <source>
        <dbReference type="Pfam" id="PF14693"/>
    </source>
</evidence>
<accession>A0A2U3K5V3</accession>
<evidence type="ECO:0000313" key="2">
    <source>
        <dbReference type="EMBL" id="SPF35023.1"/>
    </source>
</evidence>
<sequence length="100" mass="11085">MQIPITFEGRDSLDNLLLQVYKSEVDVLGKLTMMPEAIVVDVSTMLLGDTITSKNFKLDAQLKITESENEVYGIITLLPVLVEEPEIVVAKETSTTVETK</sequence>
<feature type="domain" description="Large ribosomal subunit protein bL25 beta" evidence="1">
    <location>
        <begin position="1"/>
        <end position="71"/>
    </location>
</feature>
<organism evidence="2 3">
    <name type="scientific">Candidatus Desulfosporosinus infrequens</name>
    <dbReference type="NCBI Taxonomy" id="2043169"/>
    <lineage>
        <taxon>Bacteria</taxon>
        <taxon>Bacillati</taxon>
        <taxon>Bacillota</taxon>
        <taxon>Clostridia</taxon>
        <taxon>Eubacteriales</taxon>
        <taxon>Desulfitobacteriaceae</taxon>
        <taxon>Desulfosporosinus</taxon>
    </lineage>
</organism>